<accession>A0A4P6P5A6</accession>
<gene>
    <name evidence="1" type="ORF">EMK97_02050</name>
</gene>
<dbReference type="Proteomes" id="UP000290244">
    <property type="component" value="Chromosome"/>
</dbReference>
<reference evidence="1 2" key="1">
    <citation type="submission" date="2018-12" db="EMBL/GenBank/DDBJ databases">
        <title>Complete genome of Litorilituus sediminis.</title>
        <authorList>
            <person name="Liu A."/>
            <person name="Rong J."/>
        </authorList>
    </citation>
    <scope>NUCLEOTIDE SEQUENCE [LARGE SCALE GENOMIC DNA]</scope>
    <source>
        <strain evidence="1 2">JCM 17549</strain>
    </source>
</reference>
<protein>
    <submittedName>
        <fullName evidence="1">NRDE family protein</fullName>
    </submittedName>
</protein>
<dbReference type="OrthoDB" id="4380123at2"/>
<dbReference type="KEGG" id="lsd:EMK97_02050"/>
<organism evidence="1 2">
    <name type="scientific">Litorilituus sediminis</name>
    <dbReference type="NCBI Taxonomy" id="718192"/>
    <lineage>
        <taxon>Bacteria</taxon>
        <taxon>Pseudomonadati</taxon>
        <taxon>Pseudomonadota</taxon>
        <taxon>Gammaproteobacteria</taxon>
        <taxon>Alteromonadales</taxon>
        <taxon>Colwelliaceae</taxon>
        <taxon>Litorilituus</taxon>
    </lineage>
</organism>
<evidence type="ECO:0000313" key="1">
    <source>
        <dbReference type="EMBL" id="QBG34607.1"/>
    </source>
</evidence>
<dbReference type="AlphaFoldDB" id="A0A4P6P5A6"/>
<dbReference type="EMBL" id="CP034759">
    <property type="protein sequence ID" value="QBG34607.1"/>
    <property type="molecule type" value="Genomic_DNA"/>
</dbReference>
<keyword evidence="2" id="KW-1185">Reference proteome</keyword>
<dbReference type="InterPro" id="IPR008551">
    <property type="entry name" value="TANGO2"/>
</dbReference>
<sequence>MCILFIAIDQHPDYPVIICANRDEFHQRPTKSMHLWQQKNILAGKDLQAGGSWLGLSPEQNFAALTNYRKLPLSEEPKKSRGELVLKALEGVTDNLPKQLEKSAAQYHGYNLIYGSLEQLYCYDSINNKHHQLTKGIHSICNGALDDIWPKMSEGEQLLKNTVNSNKPLSIDSLFEIMANNKQALPELLPDTGLTKEWEQMLSAIFIVSPSYGTRTTTIITKDVHNNIDVYDRSYAPSGDVIKQQDFNLKAVFT</sequence>
<evidence type="ECO:0000313" key="2">
    <source>
        <dbReference type="Proteomes" id="UP000290244"/>
    </source>
</evidence>
<dbReference type="Pfam" id="PF05742">
    <property type="entry name" value="TANGO2"/>
    <property type="match status" value="1"/>
</dbReference>
<name>A0A4P6P5A6_9GAMM</name>
<dbReference type="RefSeq" id="WP_130598978.1">
    <property type="nucleotide sequence ID" value="NZ_CP034759.1"/>
</dbReference>
<dbReference type="PANTHER" id="PTHR17985">
    <property type="entry name" value="SER/THR-RICH PROTEIN T10 IN DGCR REGION"/>
    <property type="match status" value="1"/>
</dbReference>
<proteinExistence type="predicted"/>
<dbReference type="PANTHER" id="PTHR17985:SF8">
    <property type="entry name" value="TRANSPORT AND GOLGI ORGANIZATION PROTEIN 2 HOMOLOG"/>
    <property type="match status" value="1"/>
</dbReference>